<evidence type="ECO:0000256" key="2">
    <source>
        <dbReference type="ARBA" id="ARBA00010992"/>
    </source>
</evidence>
<evidence type="ECO:0000256" key="1">
    <source>
        <dbReference type="ARBA" id="ARBA00004141"/>
    </source>
</evidence>
<evidence type="ECO:0000256" key="3">
    <source>
        <dbReference type="ARBA" id="ARBA00022692"/>
    </source>
</evidence>
<reference evidence="8" key="1">
    <citation type="submission" date="2021-12" db="EMBL/GenBank/DDBJ databases">
        <authorList>
            <person name="Zaccaron A."/>
            <person name="Stergiopoulos I."/>
        </authorList>
    </citation>
    <scope>NUCLEOTIDE SEQUENCE</scope>
    <source>
        <strain evidence="8">Race5_Kim</strain>
    </source>
</reference>
<keyword evidence="4 6" id="KW-1133">Transmembrane helix</keyword>
<dbReference type="RefSeq" id="XP_047763357.1">
    <property type="nucleotide sequence ID" value="XM_047906885.1"/>
</dbReference>
<evidence type="ECO:0000256" key="4">
    <source>
        <dbReference type="ARBA" id="ARBA00022989"/>
    </source>
</evidence>
<gene>
    <name evidence="8" type="ORF">CLAFUR5_07737</name>
</gene>
<keyword evidence="5 6" id="KW-0472">Membrane</keyword>
<dbReference type="OrthoDB" id="6133115at2759"/>
<evidence type="ECO:0000256" key="6">
    <source>
        <dbReference type="SAM" id="Phobius"/>
    </source>
</evidence>
<organism evidence="8 9">
    <name type="scientific">Passalora fulva</name>
    <name type="common">Tomato leaf mold</name>
    <name type="synonym">Cladosporium fulvum</name>
    <dbReference type="NCBI Taxonomy" id="5499"/>
    <lineage>
        <taxon>Eukaryota</taxon>
        <taxon>Fungi</taxon>
        <taxon>Dikarya</taxon>
        <taxon>Ascomycota</taxon>
        <taxon>Pezizomycotina</taxon>
        <taxon>Dothideomycetes</taxon>
        <taxon>Dothideomycetidae</taxon>
        <taxon>Mycosphaerellales</taxon>
        <taxon>Mycosphaerellaceae</taxon>
        <taxon>Fulvia</taxon>
    </lineage>
</organism>
<dbReference type="InterPro" id="IPR020846">
    <property type="entry name" value="MFS_dom"/>
</dbReference>
<feature type="transmembrane region" description="Helical" evidence="6">
    <location>
        <begin position="133"/>
        <end position="152"/>
    </location>
</feature>
<dbReference type="SUPFAM" id="SSF103473">
    <property type="entry name" value="MFS general substrate transporter"/>
    <property type="match status" value="2"/>
</dbReference>
<keyword evidence="9" id="KW-1185">Reference proteome</keyword>
<dbReference type="GO" id="GO:0005351">
    <property type="term" value="F:carbohydrate:proton symporter activity"/>
    <property type="evidence" value="ECO:0007669"/>
    <property type="project" value="TreeGrafter"/>
</dbReference>
<feature type="transmembrane region" description="Helical" evidence="6">
    <location>
        <begin position="32"/>
        <end position="55"/>
    </location>
</feature>
<comment type="similarity">
    <text evidence="2">Belongs to the major facilitator superfamily. Sugar transporter (TC 2.A.1.1) family.</text>
</comment>
<dbReference type="OMA" id="WIFCECA"/>
<feature type="transmembrane region" description="Helical" evidence="6">
    <location>
        <begin position="255"/>
        <end position="276"/>
    </location>
</feature>
<comment type="subcellular location">
    <subcellularLocation>
        <location evidence="1">Membrane</location>
        <topology evidence="1">Multi-pass membrane protein</topology>
    </subcellularLocation>
</comment>
<evidence type="ECO:0000259" key="7">
    <source>
        <dbReference type="PROSITE" id="PS50850"/>
    </source>
</evidence>
<dbReference type="PROSITE" id="PS50850">
    <property type="entry name" value="MFS"/>
    <property type="match status" value="1"/>
</dbReference>
<dbReference type="AlphaFoldDB" id="A0A9Q8PAS7"/>
<feature type="domain" description="Major facilitator superfamily (MFS) profile" evidence="7">
    <location>
        <begin position="37"/>
        <end position="350"/>
    </location>
</feature>
<dbReference type="PANTHER" id="PTHR48022:SF29">
    <property type="entry name" value="SUGAR TRANSPORTER, PUTATIVE (AFU_ORTHOLOGUE AFUA_6G14500)-RELATED"/>
    <property type="match status" value="1"/>
</dbReference>
<dbReference type="Proteomes" id="UP000756132">
    <property type="component" value="Chromosome 6"/>
</dbReference>
<evidence type="ECO:0000313" key="8">
    <source>
        <dbReference type="EMBL" id="UJO18991.1"/>
    </source>
</evidence>
<dbReference type="InterPro" id="IPR036259">
    <property type="entry name" value="MFS_trans_sf"/>
</dbReference>
<dbReference type="InterPro" id="IPR005828">
    <property type="entry name" value="MFS_sugar_transport-like"/>
</dbReference>
<dbReference type="Pfam" id="PF00083">
    <property type="entry name" value="Sugar_tr"/>
    <property type="match status" value="2"/>
</dbReference>
<dbReference type="InterPro" id="IPR050360">
    <property type="entry name" value="MFS_Sugar_Transporters"/>
</dbReference>
<dbReference type="PANTHER" id="PTHR48022">
    <property type="entry name" value="PLASTIDIC GLUCOSE TRANSPORTER 4"/>
    <property type="match status" value="1"/>
</dbReference>
<evidence type="ECO:0000313" key="9">
    <source>
        <dbReference type="Proteomes" id="UP000756132"/>
    </source>
</evidence>
<proteinExistence type="inferred from homology"/>
<sequence>MKFSQAEGADPVLTRAIAEDKVRWWKKPNLRYLYLFLFPTCMGIEITSGFDSQIINAVQIVDPWQEYFGEPEGALLGIIGAMYSLGAICSLPFIPVINQHLGRRWSIFLGSWVMVVGAVIQCTAQHVGMYLAARWLLGFGIPTCIISGAAMLGELGYPKERPILTSLFNASYFIGAITAAGITFGTQSLAPSDWSWRVPSLLQAVPSLIQISLIFFVPESPRWLISKDRREEAFDILVTFLVELFPFAVRTRGMAIFQFFGRGAGFFSTFVNPIGLKNATWKYLIMYCVWLAFEIVCIYFLWPETYGRTLEELTFLFEDKSLQEQQEKITMQELQKDIPDERIEVVETKA</sequence>
<dbReference type="EMBL" id="CP090168">
    <property type="protein sequence ID" value="UJO18991.1"/>
    <property type="molecule type" value="Genomic_DNA"/>
</dbReference>
<feature type="transmembrane region" description="Helical" evidence="6">
    <location>
        <begin position="164"/>
        <end position="184"/>
    </location>
</feature>
<dbReference type="GO" id="GO:0016020">
    <property type="term" value="C:membrane"/>
    <property type="evidence" value="ECO:0007669"/>
    <property type="project" value="UniProtKB-SubCell"/>
</dbReference>
<dbReference type="GeneID" id="71987615"/>
<dbReference type="KEGG" id="ffu:CLAFUR5_07737"/>
<evidence type="ECO:0000256" key="5">
    <source>
        <dbReference type="ARBA" id="ARBA00023136"/>
    </source>
</evidence>
<keyword evidence="8" id="KW-0762">Sugar transport</keyword>
<protein>
    <submittedName>
        <fullName evidence="8">High-affinity glucose transporter</fullName>
    </submittedName>
</protein>
<dbReference type="Gene3D" id="1.20.1250.20">
    <property type="entry name" value="MFS general substrate transporter like domains"/>
    <property type="match status" value="2"/>
</dbReference>
<feature type="transmembrane region" description="Helical" evidence="6">
    <location>
        <begin position="75"/>
        <end position="94"/>
    </location>
</feature>
<keyword evidence="3 6" id="KW-0812">Transmembrane</keyword>
<keyword evidence="8" id="KW-0813">Transport</keyword>
<accession>A0A9Q8PAS7</accession>
<reference evidence="8" key="2">
    <citation type="journal article" date="2022" name="Microb. Genom.">
        <title>A chromosome-scale genome assembly of the tomato pathogen Cladosporium fulvum reveals a compartmentalized genome architecture and the presence of a dispensable chromosome.</title>
        <authorList>
            <person name="Zaccaron A.Z."/>
            <person name="Chen L.H."/>
            <person name="Samaras A."/>
            <person name="Stergiopoulos I."/>
        </authorList>
    </citation>
    <scope>NUCLEOTIDE SEQUENCE</scope>
    <source>
        <strain evidence="8">Race5_Kim</strain>
    </source>
</reference>
<feature type="transmembrane region" description="Helical" evidence="6">
    <location>
        <begin position="283"/>
        <end position="302"/>
    </location>
</feature>
<name>A0A9Q8PAS7_PASFU</name>
<feature type="transmembrane region" description="Helical" evidence="6">
    <location>
        <begin position="106"/>
        <end position="127"/>
    </location>
</feature>